<evidence type="ECO:0000313" key="1">
    <source>
        <dbReference type="EMBL" id="CDI01462.1"/>
    </source>
</evidence>
<protein>
    <recommendedName>
        <fullName evidence="3">FeoB-associated Cys-rich membrane protein</fullName>
    </recommendedName>
</protein>
<proteinExistence type="predicted"/>
<dbReference type="EMBL" id="CBTJ020000020">
    <property type="protein sequence ID" value="CDI01462.1"/>
    <property type="molecule type" value="Genomic_DNA"/>
</dbReference>
<name>W6M1Y8_9GAMM</name>
<reference evidence="1" key="2">
    <citation type="submission" date="2014-03" db="EMBL/GenBank/DDBJ databases">
        <title>Candidatus Competibacter-lineage genomes retrieved from metagenomes reveal functional metabolic diversity.</title>
        <authorList>
            <person name="McIlroy S.J."/>
            <person name="Albertsen M."/>
            <person name="Andresen E.K."/>
            <person name="Saunders A.M."/>
            <person name="Kristiansen R."/>
            <person name="Stokholm-Bjerregaard M."/>
            <person name="Nielsen K.L."/>
            <person name="Nielsen P.H."/>
        </authorList>
    </citation>
    <scope>NUCLEOTIDE SEQUENCE</scope>
    <source>
        <strain evidence="1">Run_A_D11</strain>
    </source>
</reference>
<sequence length="76" mass="7877">MWQDALALLIVAIAGLALLKPYIPIRRSFANDCRKKGGAAAVPPTALSGCTGCTLGSSACVKAQAGIDTTVFDRNR</sequence>
<keyword evidence="2" id="KW-1185">Reference proteome</keyword>
<dbReference type="RefSeq" id="WP_048670597.1">
    <property type="nucleotide sequence ID" value="NZ_CBTJ020000020.1"/>
</dbReference>
<dbReference type="AlphaFoldDB" id="W6M1Y8"/>
<dbReference type="Proteomes" id="UP000035760">
    <property type="component" value="Unassembled WGS sequence"/>
</dbReference>
<accession>W6M1Y8</accession>
<dbReference type="STRING" id="1400863.BN873_150250"/>
<evidence type="ECO:0008006" key="3">
    <source>
        <dbReference type="Google" id="ProtNLM"/>
    </source>
</evidence>
<evidence type="ECO:0000313" key="2">
    <source>
        <dbReference type="Proteomes" id="UP000035760"/>
    </source>
</evidence>
<comment type="caution">
    <text evidence="1">The sequence shown here is derived from an EMBL/GenBank/DDBJ whole genome shotgun (WGS) entry which is preliminary data.</text>
</comment>
<reference evidence="1" key="1">
    <citation type="submission" date="2013-07" db="EMBL/GenBank/DDBJ databases">
        <authorList>
            <person name="McIlroy S."/>
        </authorList>
    </citation>
    <scope>NUCLEOTIDE SEQUENCE [LARGE SCALE GENOMIC DNA]</scope>
    <source>
        <strain evidence="1">Run_A_D11</strain>
    </source>
</reference>
<organism evidence="1 2">
    <name type="scientific">Candidatus Competibacter denitrificans Run_A_D11</name>
    <dbReference type="NCBI Taxonomy" id="1400863"/>
    <lineage>
        <taxon>Bacteria</taxon>
        <taxon>Pseudomonadati</taxon>
        <taxon>Pseudomonadota</taxon>
        <taxon>Gammaproteobacteria</taxon>
        <taxon>Candidatus Competibacteraceae</taxon>
        <taxon>Candidatus Competibacter</taxon>
    </lineage>
</organism>
<gene>
    <name evidence="1" type="ORF">BN873_150250</name>
</gene>